<keyword evidence="1" id="KW-1133">Transmembrane helix</keyword>
<organism evidence="2 3">
    <name type="scientific">Mesonia algae</name>
    <dbReference type="NCBI Taxonomy" id="213248"/>
    <lineage>
        <taxon>Bacteria</taxon>
        <taxon>Pseudomonadati</taxon>
        <taxon>Bacteroidota</taxon>
        <taxon>Flavobacteriia</taxon>
        <taxon>Flavobacteriales</taxon>
        <taxon>Flavobacteriaceae</taxon>
        <taxon>Mesonia</taxon>
    </lineage>
</organism>
<dbReference type="AlphaFoldDB" id="A0A2W7I3Y8"/>
<name>A0A2W7I3Y8_9FLAO</name>
<proteinExistence type="predicted"/>
<evidence type="ECO:0000256" key="1">
    <source>
        <dbReference type="SAM" id="Phobius"/>
    </source>
</evidence>
<keyword evidence="1" id="KW-0812">Transmembrane</keyword>
<sequence length="115" mass="14105">METNYNLLPGFVICITLLAIAYYIIEWFYTQVKVSEFLEHLKQDSKYHVEKYENNKQGYYLTTLKLDNHVFKIGSKNKYKLRCKLDKIELNYFKLKRKRNHFTQALRKKLRFNLR</sequence>
<keyword evidence="3" id="KW-1185">Reference proteome</keyword>
<dbReference type="RefSeq" id="WP_111540606.1">
    <property type="nucleotide sequence ID" value="NZ_QKYV01000003.1"/>
</dbReference>
<protein>
    <submittedName>
        <fullName evidence="2">Uncharacterized protein</fullName>
    </submittedName>
</protein>
<accession>A0A2W7I3Y8</accession>
<reference evidence="2 3" key="1">
    <citation type="submission" date="2018-06" db="EMBL/GenBank/DDBJ databases">
        <title>Genomic Encyclopedia of Archaeal and Bacterial Type Strains, Phase II (KMG-II): from individual species to whole genera.</title>
        <authorList>
            <person name="Goeker M."/>
        </authorList>
    </citation>
    <scope>NUCLEOTIDE SEQUENCE [LARGE SCALE GENOMIC DNA]</scope>
    <source>
        <strain evidence="2 3">DSM 15361</strain>
    </source>
</reference>
<dbReference type="EMBL" id="QKYV01000003">
    <property type="protein sequence ID" value="PZW41601.1"/>
    <property type="molecule type" value="Genomic_DNA"/>
</dbReference>
<evidence type="ECO:0000313" key="3">
    <source>
        <dbReference type="Proteomes" id="UP000249542"/>
    </source>
</evidence>
<feature type="transmembrane region" description="Helical" evidence="1">
    <location>
        <begin position="6"/>
        <end position="25"/>
    </location>
</feature>
<keyword evidence="1" id="KW-0472">Membrane</keyword>
<comment type="caution">
    <text evidence="2">The sequence shown here is derived from an EMBL/GenBank/DDBJ whole genome shotgun (WGS) entry which is preliminary data.</text>
</comment>
<evidence type="ECO:0000313" key="2">
    <source>
        <dbReference type="EMBL" id="PZW41601.1"/>
    </source>
</evidence>
<gene>
    <name evidence="2" type="ORF">LX95_01282</name>
</gene>
<dbReference type="Proteomes" id="UP000249542">
    <property type="component" value="Unassembled WGS sequence"/>
</dbReference>